<dbReference type="InterPro" id="IPR009078">
    <property type="entry name" value="Ferritin-like_SF"/>
</dbReference>
<dbReference type="InterPro" id="IPR012347">
    <property type="entry name" value="Ferritin-like"/>
</dbReference>
<sequence length="141" mass="15897">MQQAYLSLSFCCHGDKVALDGVAHFSHEEKHVGSGKLSEMQNQRRSHAFFQDVQKASPDECCKTQEAVEASVPTGKSLNWTVPPFRNCRPWVLPVQTPTPKQQPTQKGSPLPSAILRILRQDQRFHHALHPFVQVTKETVN</sequence>
<proteinExistence type="predicted"/>
<dbReference type="AlphaFoldDB" id="A0A212D0R9"/>
<dbReference type="GO" id="GO:0044754">
    <property type="term" value="C:autolysosome"/>
    <property type="evidence" value="ECO:0007669"/>
    <property type="project" value="UniProtKB-SubCell"/>
</dbReference>
<evidence type="ECO:0000256" key="3">
    <source>
        <dbReference type="ARBA" id="ARBA00045578"/>
    </source>
</evidence>
<comment type="subcellular location">
    <subcellularLocation>
        <location evidence="2">Autolysosome</location>
    </subcellularLocation>
</comment>
<evidence type="ECO:0000256" key="2">
    <source>
        <dbReference type="ARBA" id="ARBA00044942"/>
    </source>
</evidence>
<dbReference type="PANTHER" id="PTHR11431">
    <property type="entry name" value="FERRITIN"/>
    <property type="match status" value="1"/>
</dbReference>
<dbReference type="GO" id="GO:0006826">
    <property type="term" value="P:iron ion transport"/>
    <property type="evidence" value="ECO:0007669"/>
    <property type="project" value="InterPro"/>
</dbReference>
<accession>A0A212D0R9</accession>
<comment type="caution">
    <text evidence="5">The sequence shown here is derived from an EMBL/GenBank/DDBJ whole genome shotgun (WGS) entry which is preliminary data.</text>
</comment>
<dbReference type="Gene3D" id="1.20.1260.10">
    <property type="match status" value="1"/>
</dbReference>
<evidence type="ECO:0000256" key="4">
    <source>
        <dbReference type="ARBA" id="ARBA00047045"/>
    </source>
</evidence>
<dbReference type="GO" id="GO:0008198">
    <property type="term" value="F:ferrous iron binding"/>
    <property type="evidence" value="ECO:0007669"/>
    <property type="project" value="TreeGrafter"/>
</dbReference>
<reference evidence="5 6" key="1">
    <citation type="journal article" date="2018" name="Mol. Genet. Genomics">
        <title>The red deer Cervus elaphus genome CerEla1.0: sequencing, annotating, genes, and chromosomes.</title>
        <authorList>
            <person name="Bana N.A."/>
            <person name="Nyiri A."/>
            <person name="Nagy J."/>
            <person name="Frank K."/>
            <person name="Nagy T."/>
            <person name="Steger V."/>
            <person name="Schiller M."/>
            <person name="Lakatos P."/>
            <person name="Sugar L."/>
            <person name="Horn P."/>
            <person name="Barta E."/>
            <person name="Orosz L."/>
        </authorList>
    </citation>
    <scope>NUCLEOTIDE SEQUENCE [LARGE SCALE GENOMIC DNA]</scope>
    <source>
        <strain evidence="5">Hungarian</strain>
    </source>
</reference>
<gene>
    <name evidence="5" type="ORF">Celaphus_00003898</name>
</gene>
<dbReference type="GO" id="GO:0006879">
    <property type="term" value="P:intracellular iron ion homeostasis"/>
    <property type="evidence" value="ECO:0007669"/>
    <property type="project" value="InterPro"/>
</dbReference>
<evidence type="ECO:0000313" key="6">
    <source>
        <dbReference type="Proteomes" id="UP000242450"/>
    </source>
</evidence>
<comment type="function">
    <text evidence="3">Stores iron in a soluble, non-toxic, readily available form. Important for iron homeostasis. Iron is taken up in the ferrous form and deposited as ferric hydroxides after oxidation. Also plays a role in delivery of iron to cells. Mediates iron uptake in capsule cells of the developing kidney. Delivery to lysosomes by the cargo receptor NCOA4 for autophagic degradation and release or iron.</text>
</comment>
<dbReference type="Proteomes" id="UP000242450">
    <property type="component" value="Chromosome 9"/>
</dbReference>
<dbReference type="SUPFAM" id="SSF47240">
    <property type="entry name" value="Ferritin-like"/>
    <property type="match status" value="1"/>
</dbReference>
<comment type="subunit">
    <text evidence="4">Oligomer of 24 subunits. There are two types of subunits: L (light) chain and H (heavy) chain. The major chain can be light or heavy, depending on the species and tissue type. The functional molecule forms a roughly spherical shell with a diameter of 12 nm and contains a central cavity into which the insoluble mineral iron core is deposited. Interacts with NCOA4.</text>
</comment>
<name>A0A212D0R9_CEREH</name>
<organism evidence="5 6">
    <name type="scientific">Cervus elaphus hippelaphus</name>
    <name type="common">European red deer</name>
    <dbReference type="NCBI Taxonomy" id="46360"/>
    <lineage>
        <taxon>Eukaryota</taxon>
        <taxon>Metazoa</taxon>
        <taxon>Chordata</taxon>
        <taxon>Craniata</taxon>
        <taxon>Vertebrata</taxon>
        <taxon>Euteleostomi</taxon>
        <taxon>Mammalia</taxon>
        <taxon>Eutheria</taxon>
        <taxon>Laurasiatheria</taxon>
        <taxon>Artiodactyla</taxon>
        <taxon>Ruminantia</taxon>
        <taxon>Pecora</taxon>
        <taxon>Cervidae</taxon>
        <taxon>Cervinae</taxon>
        <taxon>Cervus</taxon>
    </lineage>
</organism>
<protein>
    <recommendedName>
        <fullName evidence="1">Ferritin light chain</fullName>
    </recommendedName>
</protein>
<dbReference type="InterPro" id="IPR001519">
    <property type="entry name" value="Ferritin"/>
</dbReference>
<evidence type="ECO:0000256" key="1">
    <source>
        <dbReference type="ARBA" id="ARBA00040044"/>
    </source>
</evidence>
<dbReference type="PANTHER" id="PTHR11431:SF47">
    <property type="entry name" value="FERRITIN LIGHT CHAIN"/>
    <property type="match status" value="1"/>
</dbReference>
<dbReference type="EMBL" id="MKHE01000009">
    <property type="protein sequence ID" value="OWK11815.1"/>
    <property type="molecule type" value="Genomic_DNA"/>
</dbReference>
<evidence type="ECO:0000313" key="5">
    <source>
        <dbReference type="EMBL" id="OWK11815.1"/>
    </source>
</evidence>
<keyword evidence="6" id="KW-1185">Reference proteome</keyword>
<dbReference type="GO" id="GO:0008199">
    <property type="term" value="F:ferric iron binding"/>
    <property type="evidence" value="ECO:0007669"/>
    <property type="project" value="InterPro"/>
</dbReference>